<dbReference type="AlphaFoldDB" id="A0A060ZX76"/>
<evidence type="ECO:0000313" key="2">
    <source>
        <dbReference type="EMBL" id="CDR10586.1"/>
    </source>
</evidence>
<organism evidence="2">
    <name type="scientific">Streptomyces iranensis</name>
    <dbReference type="NCBI Taxonomy" id="576784"/>
    <lineage>
        <taxon>Bacteria</taxon>
        <taxon>Bacillati</taxon>
        <taxon>Actinomycetota</taxon>
        <taxon>Actinomycetes</taxon>
        <taxon>Kitasatosporales</taxon>
        <taxon>Streptomycetaceae</taxon>
        <taxon>Streptomyces</taxon>
        <taxon>Streptomyces violaceusniger group</taxon>
    </lineage>
</organism>
<dbReference type="EMBL" id="JAGGLR010000001">
    <property type="protein sequence ID" value="MBP2059556.1"/>
    <property type="molecule type" value="Genomic_DNA"/>
</dbReference>
<evidence type="ECO:0000313" key="3">
    <source>
        <dbReference type="EMBL" id="MBP2059556.1"/>
    </source>
</evidence>
<feature type="signal peptide" evidence="1">
    <location>
        <begin position="1"/>
        <end position="24"/>
    </location>
</feature>
<gene>
    <name evidence="3" type="ORF">J2Z30_000552</name>
    <name evidence="2" type="ORF">SIRAN6990</name>
</gene>
<dbReference type="Proteomes" id="UP000756710">
    <property type="component" value="Unassembled WGS sequence"/>
</dbReference>
<keyword evidence="1" id="KW-0732">Signal</keyword>
<proteinExistence type="predicted"/>
<keyword evidence="4" id="KW-1185">Reference proteome</keyword>
<dbReference type="HOGENOM" id="CLU_3240233_0_0_11"/>
<evidence type="ECO:0000313" key="4">
    <source>
        <dbReference type="Proteomes" id="UP000756710"/>
    </source>
</evidence>
<dbReference type="EMBL" id="LK022848">
    <property type="protein sequence ID" value="CDR10586.1"/>
    <property type="molecule type" value="Genomic_DNA"/>
</dbReference>
<protein>
    <submittedName>
        <fullName evidence="2">Uncharacterized protein</fullName>
    </submittedName>
</protein>
<evidence type="ECO:0000256" key="1">
    <source>
        <dbReference type="SAM" id="SignalP"/>
    </source>
</evidence>
<reference evidence="3 4" key="2">
    <citation type="submission" date="2021-03" db="EMBL/GenBank/DDBJ databases">
        <title>Genomic Encyclopedia of Type Strains, Phase IV (KMG-IV): sequencing the most valuable type-strain genomes for metagenomic binning, comparative biology and taxonomic classification.</title>
        <authorList>
            <person name="Goeker M."/>
        </authorList>
    </citation>
    <scope>NUCLEOTIDE SEQUENCE [LARGE SCALE GENOMIC DNA]</scope>
    <source>
        <strain evidence="3 4">DSM 41954</strain>
    </source>
</reference>
<name>A0A060ZX76_9ACTN</name>
<reference evidence="2" key="1">
    <citation type="submission" date="2014-05" db="EMBL/GenBank/DDBJ databases">
        <authorList>
            <person name="Horn Fabian"/>
        </authorList>
    </citation>
    <scope>NUCLEOTIDE SEQUENCE</scope>
</reference>
<sequence length="43" mass="4595">MKTLYVVGAVVTAPLLLIAPLAMAMAGTHGADAACKRRRGWRR</sequence>
<feature type="chain" id="PRO_5001598242" evidence="1">
    <location>
        <begin position="25"/>
        <end position="43"/>
    </location>
</feature>
<accession>A0A060ZX76</accession>
<dbReference type="PATRIC" id="fig|576784.4.peg.7147"/>